<dbReference type="PANTHER" id="PTHR11941">
    <property type="entry name" value="ENOYL-COA HYDRATASE-RELATED"/>
    <property type="match status" value="1"/>
</dbReference>
<dbReference type="FunFam" id="3.90.226.10:FF:000009">
    <property type="entry name" value="Carnitinyl-CoA dehydratase"/>
    <property type="match status" value="1"/>
</dbReference>
<dbReference type="Gene3D" id="1.10.12.10">
    <property type="entry name" value="Lyase 2-enoyl-coa Hydratase, Chain A, domain 2"/>
    <property type="match status" value="1"/>
</dbReference>
<keyword evidence="2" id="KW-0456">Lyase</keyword>
<dbReference type="SUPFAM" id="SSF52096">
    <property type="entry name" value="ClpP/crotonase"/>
    <property type="match status" value="1"/>
</dbReference>
<evidence type="ECO:0000313" key="5">
    <source>
        <dbReference type="Proteomes" id="UP000051952"/>
    </source>
</evidence>
<dbReference type="InterPro" id="IPR001753">
    <property type="entry name" value="Enoyl-CoA_hydra/iso"/>
</dbReference>
<evidence type="ECO:0000256" key="3">
    <source>
        <dbReference type="RuleBase" id="RU003707"/>
    </source>
</evidence>
<dbReference type="Pfam" id="PF00378">
    <property type="entry name" value="ECH_1"/>
    <property type="match status" value="1"/>
</dbReference>
<name>A0A0S4JWH0_BODSA</name>
<evidence type="ECO:0000313" key="4">
    <source>
        <dbReference type="EMBL" id="CUG92910.1"/>
    </source>
</evidence>
<comment type="similarity">
    <text evidence="1 3">Belongs to the enoyl-CoA hydratase/isomerase family.</text>
</comment>
<dbReference type="OMA" id="YEQAHAW"/>
<dbReference type="Gene3D" id="3.90.226.10">
    <property type="entry name" value="2-enoyl-CoA Hydratase, Chain A, domain 1"/>
    <property type="match status" value="1"/>
</dbReference>
<dbReference type="PANTHER" id="PTHR11941:SF171">
    <property type="entry name" value="SD19268P"/>
    <property type="match status" value="1"/>
</dbReference>
<dbReference type="InterPro" id="IPR014748">
    <property type="entry name" value="Enoyl-CoA_hydra_C"/>
</dbReference>
<dbReference type="VEuPathDB" id="TriTrypDB:BSAL_02845"/>
<dbReference type="OrthoDB" id="410701at2759"/>
<dbReference type="InterPro" id="IPR018376">
    <property type="entry name" value="Enoyl-CoA_hyd/isom_CS"/>
</dbReference>
<evidence type="ECO:0000256" key="1">
    <source>
        <dbReference type="ARBA" id="ARBA00005254"/>
    </source>
</evidence>
<dbReference type="PROSITE" id="PS00166">
    <property type="entry name" value="ENOYL_COA_HYDRATASE"/>
    <property type="match status" value="1"/>
</dbReference>
<dbReference type="Proteomes" id="UP000051952">
    <property type="component" value="Unassembled WGS sequence"/>
</dbReference>
<dbReference type="InterPro" id="IPR029045">
    <property type="entry name" value="ClpP/crotonase-like_dom_sf"/>
</dbReference>
<dbReference type="AlphaFoldDB" id="A0A0S4JWH0"/>
<evidence type="ECO:0000256" key="2">
    <source>
        <dbReference type="ARBA" id="ARBA00023239"/>
    </source>
</evidence>
<reference evidence="5" key="1">
    <citation type="submission" date="2015-09" db="EMBL/GenBank/DDBJ databases">
        <authorList>
            <consortium name="Pathogen Informatics"/>
        </authorList>
    </citation>
    <scope>NUCLEOTIDE SEQUENCE [LARGE SCALE GENOMIC DNA]</scope>
    <source>
        <strain evidence="5">Lake Konstanz</strain>
    </source>
</reference>
<gene>
    <name evidence="4" type="ORF">BSAL_02845</name>
</gene>
<dbReference type="GO" id="GO:0005739">
    <property type="term" value="C:mitochondrion"/>
    <property type="evidence" value="ECO:0007669"/>
    <property type="project" value="TreeGrafter"/>
</dbReference>
<dbReference type="GO" id="GO:0016836">
    <property type="term" value="F:hydro-lyase activity"/>
    <property type="evidence" value="ECO:0007669"/>
    <property type="project" value="UniProtKB-ARBA"/>
</dbReference>
<proteinExistence type="inferred from homology"/>
<dbReference type="EMBL" id="CYKH01002092">
    <property type="protein sequence ID" value="CUG92910.1"/>
    <property type="molecule type" value="Genomic_DNA"/>
</dbReference>
<sequence>MNRQSRKNALGRVMLNELQQAVRTCHNNPAVRAVVLTSAVDGVFCAGADLKERKEMTPDEARAFVDQLRQTFCEIEDLSVPCIAAVEGKALGGGLELALAADLRVAGSKAGFGVPETALAIIPGAGGTQRLTKTIGLPRAKLMAFTAKPLPTTVALQYGLIDLALEEGQATTAATALAHQISENGPIAVGAAKKAINRGFYASSRDEGMAIERECYDLVLNSKDRLEGLFPFAEKRKPEYKGE</sequence>
<dbReference type="FunFam" id="1.10.12.10:FF:000001">
    <property type="entry name" value="Probable enoyl-CoA hydratase, mitochondrial"/>
    <property type="match status" value="1"/>
</dbReference>
<organism evidence="4 5">
    <name type="scientific">Bodo saltans</name>
    <name type="common">Flagellated protozoan</name>
    <dbReference type="NCBI Taxonomy" id="75058"/>
    <lineage>
        <taxon>Eukaryota</taxon>
        <taxon>Discoba</taxon>
        <taxon>Euglenozoa</taxon>
        <taxon>Kinetoplastea</taxon>
        <taxon>Metakinetoplastina</taxon>
        <taxon>Eubodonida</taxon>
        <taxon>Bodonidae</taxon>
        <taxon>Bodo</taxon>
    </lineage>
</organism>
<accession>A0A0S4JWH0</accession>
<dbReference type="GO" id="GO:0006635">
    <property type="term" value="P:fatty acid beta-oxidation"/>
    <property type="evidence" value="ECO:0007669"/>
    <property type="project" value="TreeGrafter"/>
</dbReference>
<keyword evidence="5" id="KW-1185">Reference proteome</keyword>
<dbReference type="CDD" id="cd06558">
    <property type="entry name" value="crotonase-like"/>
    <property type="match status" value="1"/>
</dbReference>
<protein>
    <submittedName>
        <fullName evidence="4">Methylglutaconyl-CoA hydratase, mitochondrial, putative</fullName>
    </submittedName>
</protein>